<dbReference type="InterPro" id="IPR009874">
    <property type="entry name" value="DUF1428"/>
</dbReference>
<dbReference type="OrthoDB" id="9792392at2"/>
<protein>
    <submittedName>
        <fullName evidence="1">DUF1428 domain-containing protein</fullName>
    </submittedName>
</protein>
<dbReference type="RefSeq" id="WP_121151270.1">
    <property type="nucleotide sequence ID" value="NZ_CP032828.1"/>
</dbReference>
<geneLocation type="plasmid" evidence="1">
    <name>unnamed1</name>
</geneLocation>
<dbReference type="InterPro" id="IPR011008">
    <property type="entry name" value="Dimeric_a/b-barrel"/>
</dbReference>
<evidence type="ECO:0000313" key="2">
    <source>
        <dbReference type="Proteomes" id="UP000276254"/>
    </source>
</evidence>
<sequence>MTYVQGLPDSVARQSGLYSDGGDGWGIDVPQGKVTDFRRAVDLTDDETVVFGWIEWPDKATRDDAWNALMSDPRMAGNKPAWNGPTAIFGGFAPVFDTAHA</sequence>
<keyword evidence="2" id="KW-1185">Reference proteome</keyword>
<name>A0A494T6P7_SPHPE</name>
<dbReference type="SUPFAM" id="SSF54909">
    <property type="entry name" value="Dimeric alpha+beta barrel"/>
    <property type="match status" value="1"/>
</dbReference>
<reference evidence="1 2" key="1">
    <citation type="submission" date="2018-09" db="EMBL/GenBank/DDBJ databases">
        <title>Sphingomonas peninsula sp. nov., isolated from fildes peninsula, Antarctic soil.</title>
        <authorList>
            <person name="Yingchao G."/>
        </authorList>
    </citation>
    <scope>NUCLEOTIDE SEQUENCE [LARGE SCALE GENOMIC DNA]</scope>
    <source>
        <strain evidence="1 2">YZ-8</strain>
        <plasmid evidence="1 2">unnamed1</plasmid>
    </source>
</reference>
<organism evidence="1 2">
    <name type="scientific">Sphingomonas paeninsulae</name>
    <dbReference type="NCBI Taxonomy" id="2319844"/>
    <lineage>
        <taxon>Bacteria</taxon>
        <taxon>Pseudomonadati</taxon>
        <taxon>Pseudomonadota</taxon>
        <taxon>Alphaproteobacteria</taxon>
        <taxon>Sphingomonadales</taxon>
        <taxon>Sphingomonadaceae</taxon>
        <taxon>Sphingomonas</taxon>
    </lineage>
</organism>
<dbReference type="KEGG" id="spha:D3Y57_03190"/>
<dbReference type="Pfam" id="PF07237">
    <property type="entry name" value="DUF1428"/>
    <property type="match status" value="1"/>
</dbReference>
<accession>A0A494T6P7</accession>
<dbReference type="EMBL" id="CP032828">
    <property type="protein sequence ID" value="AYJ85059.1"/>
    <property type="molecule type" value="Genomic_DNA"/>
</dbReference>
<evidence type="ECO:0000313" key="1">
    <source>
        <dbReference type="EMBL" id="AYJ85059.1"/>
    </source>
</evidence>
<dbReference type="Proteomes" id="UP000276254">
    <property type="component" value="Plasmid unnamed1"/>
</dbReference>
<dbReference type="Gene3D" id="3.30.70.100">
    <property type="match status" value="1"/>
</dbReference>
<keyword evidence="1" id="KW-0614">Plasmid</keyword>
<gene>
    <name evidence="1" type="ORF">D3Y57_03190</name>
</gene>
<proteinExistence type="predicted"/>
<dbReference type="AlphaFoldDB" id="A0A494T6P7"/>